<comment type="caution">
    <text evidence="3">The sequence shown here is derived from an EMBL/GenBank/DDBJ whole genome shotgun (WGS) entry which is preliminary data.</text>
</comment>
<protein>
    <submittedName>
        <fullName evidence="3">Lytic transglycosylase domain-containing protein</fullName>
    </submittedName>
</protein>
<keyword evidence="1" id="KW-0812">Transmembrane</keyword>
<dbReference type="Gene3D" id="1.10.530.10">
    <property type="match status" value="1"/>
</dbReference>
<name>A0A7X2T1A9_9CLOT</name>
<proteinExistence type="predicted"/>
<reference evidence="3 4" key="1">
    <citation type="submission" date="2019-08" db="EMBL/GenBank/DDBJ databases">
        <title>In-depth cultivation of the pig gut microbiome towards novel bacterial diversity and tailored functional studies.</title>
        <authorList>
            <person name="Wylensek D."/>
            <person name="Hitch T.C.A."/>
            <person name="Clavel T."/>
        </authorList>
    </citation>
    <scope>NUCLEOTIDE SEQUENCE [LARGE SCALE GENOMIC DNA]</scope>
    <source>
        <strain evidence="3 4">WCA-383-APC-5B</strain>
    </source>
</reference>
<dbReference type="PANTHER" id="PTHR37423:SF2">
    <property type="entry name" value="MEMBRANE-BOUND LYTIC MUREIN TRANSGLYCOSYLASE C"/>
    <property type="match status" value="1"/>
</dbReference>
<dbReference type="Pfam" id="PF01464">
    <property type="entry name" value="SLT"/>
    <property type="match status" value="1"/>
</dbReference>
<dbReference type="InterPro" id="IPR008258">
    <property type="entry name" value="Transglycosylase_SLT_dom_1"/>
</dbReference>
<evidence type="ECO:0000313" key="4">
    <source>
        <dbReference type="Proteomes" id="UP000460287"/>
    </source>
</evidence>
<dbReference type="CDD" id="cd16896">
    <property type="entry name" value="LT_Slt70-like"/>
    <property type="match status" value="1"/>
</dbReference>
<sequence>MRNKKKQSNLLKFIITLLMILIGSIFLMYSVFYPLKNYDIVKRYSEKYNLDPLLVMAVIKTESNFDKNAKSTKNAYGLMQITDTTAEWAATKMDIEFNSTSQLLNEEYNIRMGCWYLDNLREEFGSLDLIIAAYNGGRGNVEKWLNNEEHSEDGSSLKSIPFPETDKYVKKVNTNYKMYKLLYK</sequence>
<feature type="transmembrane region" description="Helical" evidence="1">
    <location>
        <begin position="12"/>
        <end position="35"/>
    </location>
</feature>
<dbReference type="SUPFAM" id="SSF53955">
    <property type="entry name" value="Lysozyme-like"/>
    <property type="match status" value="1"/>
</dbReference>
<evidence type="ECO:0000256" key="1">
    <source>
        <dbReference type="SAM" id="Phobius"/>
    </source>
</evidence>
<keyword evidence="1" id="KW-1133">Transmembrane helix</keyword>
<dbReference type="PANTHER" id="PTHR37423">
    <property type="entry name" value="SOLUBLE LYTIC MUREIN TRANSGLYCOSYLASE-RELATED"/>
    <property type="match status" value="1"/>
</dbReference>
<evidence type="ECO:0000313" key="3">
    <source>
        <dbReference type="EMBL" id="MSR90693.1"/>
    </source>
</evidence>
<dbReference type="RefSeq" id="WP_154530572.1">
    <property type="nucleotide sequence ID" value="NZ_JAQXTV010000051.1"/>
</dbReference>
<dbReference type="Proteomes" id="UP000460287">
    <property type="component" value="Unassembled WGS sequence"/>
</dbReference>
<accession>A0A7X2T1A9</accession>
<feature type="domain" description="Transglycosylase SLT" evidence="2">
    <location>
        <begin position="41"/>
        <end position="152"/>
    </location>
</feature>
<evidence type="ECO:0000259" key="2">
    <source>
        <dbReference type="Pfam" id="PF01464"/>
    </source>
</evidence>
<dbReference type="EMBL" id="VULX01000003">
    <property type="protein sequence ID" value="MSR90693.1"/>
    <property type="molecule type" value="Genomic_DNA"/>
</dbReference>
<keyword evidence="1" id="KW-0472">Membrane</keyword>
<keyword evidence="4" id="KW-1185">Reference proteome</keyword>
<dbReference type="AlphaFoldDB" id="A0A7X2T1A9"/>
<dbReference type="InterPro" id="IPR023346">
    <property type="entry name" value="Lysozyme-like_dom_sf"/>
</dbReference>
<organism evidence="3 4">
    <name type="scientific">Inconstantimicrobium porci</name>
    <dbReference type="NCBI Taxonomy" id="2652291"/>
    <lineage>
        <taxon>Bacteria</taxon>
        <taxon>Bacillati</taxon>
        <taxon>Bacillota</taxon>
        <taxon>Clostridia</taxon>
        <taxon>Eubacteriales</taxon>
        <taxon>Clostridiaceae</taxon>
        <taxon>Inconstantimicrobium</taxon>
    </lineage>
</organism>
<gene>
    <name evidence="3" type="ORF">FYJ33_04485</name>
</gene>